<accession>Q91ME6</accession>
<evidence type="ECO:0000256" key="5">
    <source>
        <dbReference type="HAMAP-Rule" id="MF_04094"/>
    </source>
</evidence>
<dbReference type="Gene3D" id="6.10.280.20">
    <property type="entry name" value="Rotavirus non-structural protein NSP3, N-terminal domain"/>
    <property type="match status" value="2"/>
</dbReference>
<dbReference type="Gene3D" id="3.30.70.1610">
    <property type="match status" value="2"/>
</dbReference>
<feature type="region of interest" description="RNA-binding" evidence="5">
    <location>
        <begin position="1"/>
        <end position="435"/>
    </location>
</feature>
<evidence type="ECO:0000313" key="6">
    <source>
        <dbReference type="EMBL" id="AAK74119.1"/>
    </source>
</evidence>
<dbReference type="InterPro" id="IPR036082">
    <property type="entry name" value="NSP3_sf"/>
</dbReference>
<organism evidence="6">
    <name type="scientific">Human rotavirus A</name>
    <dbReference type="NCBI Taxonomy" id="10941"/>
    <lineage>
        <taxon>Viruses</taxon>
        <taxon>Riboviria</taxon>
        <taxon>Orthornavirae</taxon>
        <taxon>Duplornaviricota</taxon>
        <taxon>Resentoviricetes</taxon>
        <taxon>Reovirales</taxon>
        <taxon>Sedoreoviridae</taxon>
        <taxon>Rotavirus</taxon>
        <taxon>Rotavirus alphagastroenteritidis</taxon>
        <taxon>Rotavirus A</taxon>
    </lineage>
</organism>
<evidence type="ECO:0000256" key="3">
    <source>
        <dbReference type="ARBA" id="ARBA00023054"/>
    </source>
</evidence>
<dbReference type="Gene3D" id="1.20.5.970">
    <property type="entry name" value="Nonstructural RNA-binding protein"/>
    <property type="match status" value="1"/>
</dbReference>
<protein>
    <recommendedName>
        <fullName evidence="5">Non-structural protein 3</fullName>
        <shortName evidence="5">NSP3</shortName>
    </recommendedName>
    <alternativeName>
        <fullName evidence="5">NCVP4</fullName>
    </alternativeName>
    <alternativeName>
        <fullName evidence="5">Non-structural RNA-binding protein 34</fullName>
        <shortName evidence="5">NS34</shortName>
    </alternativeName>
</protein>
<keyword evidence="5" id="KW-0945">Host-virus interaction</keyword>
<dbReference type="InterPro" id="IPR042519">
    <property type="entry name" value="NSP3_N_rotavirus"/>
</dbReference>
<feature type="coiled-coil region" evidence="5">
    <location>
        <begin position="163"/>
        <end position="234"/>
    </location>
</feature>
<feature type="region of interest" description="RNA-binding" evidence="5">
    <location>
        <begin position="1"/>
        <end position="146"/>
    </location>
</feature>
<proteinExistence type="inferred from homology"/>
<comment type="function">
    <text evidence="5">Plays an important role in stimulating the translation of viral mRNAs. These mRNAs are capped but not polyadenylated, instead terminating in a conserved sequence 'GACC' at the 3' that is recognized by NSP3, which competes with host PABPC1 for EIF4G1 binding. The interaction between NSP3 and host EIF4G1 stabilizes the EIF4E-EIF4G1 interaction, thereby facilitating the initiation of capped mRNA translation.</text>
</comment>
<keyword evidence="3 5" id="KW-0175">Coiled coil</keyword>
<sequence length="599" mass="69184">MESTQQMVSSIINTSFEAAVVAATSTLELMGIQYDYNEVFTRVKSKFDYVMDDSGVKNNLLGKAITIDQALNGKFGSAIRNRNWMTDSKTVAKLDEDVNKLRMTLSSKGIDQKMRVLNACFSVKRIPGKSSSIIKCTRLMKDKIERGEVEVDDSYVDEKMEIDTIDWKSRYDQLEKRFESLKQRVNEKYNTWVQKAKKVNENMYSLQNVISQQQNQIADLQQYCNKLEADLQGKFSSLVSSVEWYLRSMELPDDVKNDIEQQLNSIDLINPINAIDDIESLIRNLIQDYDRTFLMLVSSIINTSFESAVVAATSTLELMGIQYDYNEVFTRVKSKFDYVMDDSGVKNNLLGKAITIDQALNGKFGSAIRNRNWMTDSKTVAKLDEDVNKLRMTLSSKGIDQKMRVLNACFSVKRIPGKSSSIIKCTRLMKDKIERGEVEVDDSYVDEKMEIDTIDWKSRYDQLEKRFESLKQRVNEKYNTWVQKAKKVNENMYSLQNVISQQQNQIADLQQYCNKLEADLQGKFSSLVSSVEWYLRSMELPDDVKNDIEQQLNSIDLINPINAIDDIESLIRNLIQDYDRTFLMLKGLLKQCNYEYAYE</sequence>
<comment type="subcellular location">
    <subcellularLocation>
        <location evidence="5">Host cytoplasm</location>
    </subcellularLocation>
</comment>
<evidence type="ECO:0000256" key="2">
    <source>
        <dbReference type="ARBA" id="ARBA00022884"/>
    </source>
</evidence>
<dbReference type="CDD" id="cd20714">
    <property type="entry name" value="NSP3_rotavirus"/>
    <property type="match status" value="2"/>
</dbReference>
<dbReference type="InterPro" id="IPR002873">
    <property type="entry name" value="Rotavirus_NSP3"/>
</dbReference>
<dbReference type="EMBL" id="AF338248">
    <property type="protein sequence ID" value="AAK74119.1"/>
    <property type="molecule type" value="Genomic_RNA"/>
</dbReference>
<name>Q91ME6_9REOV</name>
<dbReference type="HAMAP" id="MF_04094">
    <property type="entry name" value="ROTA_A_NSP3"/>
    <property type="match status" value="2"/>
</dbReference>
<feature type="coiled-coil region" evidence="5">
    <location>
        <begin position="452"/>
        <end position="523"/>
    </location>
</feature>
<keyword evidence="2 5" id="KW-0694">RNA-binding</keyword>
<comment type="subunit">
    <text evidence="5">Homodimer. Interacts (via the coiled-coil region) with host ZC3H7B (via LD motif). Interacts with host EIF4G1.</text>
</comment>
<dbReference type="GO" id="GO:0003723">
    <property type="term" value="F:RNA binding"/>
    <property type="evidence" value="ECO:0007669"/>
    <property type="project" value="UniProtKB-UniRule"/>
</dbReference>
<evidence type="ECO:0000256" key="4">
    <source>
        <dbReference type="ARBA" id="ARBA00023200"/>
    </source>
</evidence>
<feature type="region of interest" description="Dimerization" evidence="5">
    <location>
        <begin position="436"/>
        <end position="492"/>
    </location>
</feature>
<feature type="region of interest" description="Interaction with host EIF4G1" evidence="5">
    <location>
        <begin position="494"/>
        <end position="599"/>
    </location>
</feature>
<feature type="region of interest" description="Interaction with host EIF4G1" evidence="5">
    <location>
        <begin position="205"/>
        <end position="599"/>
    </location>
</feature>
<dbReference type="SUPFAM" id="SSF69903">
    <property type="entry name" value="NSP3 homodimer"/>
    <property type="match status" value="2"/>
</dbReference>
<evidence type="ECO:0000256" key="1">
    <source>
        <dbReference type="ARBA" id="ARBA00022845"/>
    </source>
</evidence>
<dbReference type="GO" id="GO:0030430">
    <property type="term" value="C:host cell cytoplasm"/>
    <property type="evidence" value="ECO:0007669"/>
    <property type="project" value="UniProtKB-SubCell"/>
</dbReference>
<dbReference type="Pfam" id="PF01665">
    <property type="entry name" value="Rota_NSP3"/>
    <property type="match status" value="2"/>
</dbReference>
<keyword evidence="1 5" id="KW-0810">Translation regulation</keyword>
<keyword evidence="4 5" id="KW-1035">Host cytoplasm</keyword>
<comment type="similarity">
    <text evidence="5">Belongs to the rotavirus A NSP3 protein family.</text>
</comment>
<feature type="region of interest" description="Interaction with host ZC3H7B" evidence="5">
    <location>
        <begin position="167"/>
        <end position="231"/>
    </location>
</feature>
<dbReference type="SUPFAM" id="SSF58030">
    <property type="entry name" value="Rotavirus nonstructural proteins"/>
    <property type="match status" value="2"/>
</dbReference>
<feature type="region of interest" description="Interaction with host ZC3H7B" evidence="5">
    <location>
        <begin position="456"/>
        <end position="520"/>
    </location>
</feature>
<feature type="region of interest" description="Dimerization" evidence="5">
    <location>
        <begin position="147"/>
        <end position="203"/>
    </location>
</feature>
<reference evidence="6" key="1">
    <citation type="journal article" date="2001" name="J. Virol.">
        <title>A human rotavirus with rearranged genes 7 and 11 encodes a modified NSP3 protein and suggests an additional mechanism for gene rearrangement.</title>
        <authorList>
            <person name="Gault E."/>
            <person name="Schnepf N."/>
            <person name="Poncet D."/>
            <person name="Servant A."/>
            <person name="Teran S."/>
            <person name="Garbarg-Chenon A."/>
        </authorList>
    </citation>
    <scope>NUCLEOTIDE SEQUENCE</scope>
    <source>
        <strain evidence="6">M</strain>
    </source>
</reference>
<dbReference type="HAMAP" id="MF_04090">
    <property type="entry name" value="ROTA_NSP3"/>
    <property type="match status" value="2"/>
</dbReference>